<protein>
    <submittedName>
        <fullName evidence="12">ABC transporter transmembrane domain-containing protein</fullName>
    </submittedName>
</protein>
<feature type="transmembrane region" description="Helical" evidence="9">
    <location>
        <begin position="52"/>
        <end position="73"/>
    </location>
</feature>
<accession>A0A9X3LIB0</accession>
<dbReference type="PANTHER" id="PTHR43394">
    <property type="entry name" value="ATP-DEPENDENT PERMEASE MDL1, MITOCHONDRIAL"/>
    <property type="match status" value="1"/>
</dbReference>
<dbReference type="InterPro" id="IPR039421">
    <property type="entry name" value="Type_1_exporter"/>
</dbReference>
<evidence type="ECO:0000256" key="5">
    <source>
        <dbReference type="ARBA" id="ARBA00022741"/>
    </source>
</evidence>
<dbReference type="InterPro" id="IPR017871">
    <property type="entry name" value="ABC_transporter-like_CS"/>
</dbReference>
<dbReference type="PANTHER" id="PTHR43394:SF1">
    <property type="entry name" value="ATP-BINDING CASSETTE SUB-FAMILY B MEMBER 10, MITOCHONDRIAL"/>
    <property type="match status" value="1"/>
</dbReference>
<evidence type="ECO:0000256" key="6">
    <source>
        <dbReference type="ARBA" id="ARBA00022840"/>
    </source>
</evidence>
<dbReference type="PROSITE" id="PS00211">
    <property type="entry name" value="ABC_TRANSPORTER_1"/>
    <property type="match status" value="1"/>
</dbReference>
<dbReference type="Proteomes" id="UP001152173">
    <property type="component" value="Unassembled WGS sequence"/>
</dbReference>
<feature type="transmembrane region" description="Helical" evidence="9">
    <location>
        <begin position="161"/>
        <end position="179"/>
    </location>
</feature>
<evidence type="ECO:0000259" key="11">
    <source>
        <dbReference type="PROSITE" id="PS50929"/>
    </source>
</evidence>
<dbReference type="InterPro" id="IPR011527">
    <property type="entry name" value="ABC1_TM_dom"/>
</dbReference>
<feature type="transmembrane region" description="Helical" evidence="9">
    <location>
        <begin position="134"/>
        <end position="155"/>
    </location>
</feature>
<evidence type="ECO:0000259" key="10">
    <source>
        <dbReference type="PROSITE" id="PS50893"/>
    </source>
</evidence>
<gene>
    <name evidence="12" type="ORF">M9R32_14585</name>
</gene>
<dbReference type="GO" id="GO:0005524">
    <property type="term" value="F:ATP binding"/>
    <property type="evidence" value="ECO:0007669"/>
    <property type="project" value="UniProtKB-KW"/>
</dbReference>
<keyword evidence="2" id="KW-0813">Transport</keyword>
<dbReference type="InterPro" id="IPR003439">
    <property type="entry name" value="ABC_transporter-like_ATP-bd"/>
</dbReference>
<evidence type="ECO:0000313" key="13">
    <source>
        <dbReference type="Proteomes" id="UP001152173"/>
    </source>
</evidence>
<evidence type="ECO:0000256" key="7">
    <source>
        <dbReference type="ARBA" id="ARBA00022989"/>
    </source>
</evidence>
<feature type="transmembrane region" description="Helical" evidence="9">
    <location>
        <begin position="251"/>
        <end position="269"/>
    </location>
</feature>
<keyword evidence="8 9" id="KW-0472">Membrane</keyword>
<sequence length="580" mass="65249">MFSVLFKLKWFFAENWKRYTIAISLLMVTNVIEVVPPWLLGESIDAIYQKTLTSQLLMIFILALLGVTVLNYLSNFVWQYQLFGGAYVIEKQLRSRLMKQFLRMTPSFYEKNRTGDLMARATNDLKAVSTTAGFGILTLIDSSLYMLTILVTMGILVSWKLTLVALLPLPILAIIMQILGKRIHEKYMKAQDAFGDMNDGVLEAVAGVRVIRAYVQERASEKQFAEMTEDVYAKNMEVEKIDALFNPITKVLTGVSYMIGLGYGAYLVSQQEMTLGDLVSFNVYLGMIIWPMFAIGELINVMQRGNASLDRVQETLDYEEDVKDASYPVTVSQPGRIGFSEVKFQYPQSSSINLSNINLQLEQGQTLGIVGKTGSGKTTLIKQLLREYPAGEGTISLAGIAIEEQTKDQVRNWIGYVPQDHVLFSRTVRENILFGHPEGTEEDIETAIRLSHFQKDLQLLPQGLETLVGEKGVALSGGQKQRISIARALIKNPEILLLDDSLSAVDAKTEARIIENIQQERHGKTTIITTHRLSAIQHADWIVVLDDGVIIEEGTHEDLLKNEGWYKEQFDRQQIEEVSS</sequence>
<dbReference type="InterPro" id="IPR003593">
    <property type="entry name" value="AAA+_ATPase"/>
</dbReference>
<dbReference type="InterPro" id="IPR036640">
    <property type="entry name" value="ABC1_TM_sf"/>
</dbReference>
<dbReference type="Gene3D" id="3.40.50.300">
    <property type="entry name" value="P-loop containing nucleotide triphosphate hydrolases"/>
    <property type="match status" value="1"/>
</dbReference>
<dbReference type="FunFam" id="1.20.1560.10:FF:000011">
    <property type="entry name" value="Multidrug ABC transporter ATP-binding protein"/>
    <property type="match status" value="1"/>
</dbReference>
<evidence type="ECO:0000256" key="2">
    <source>
        <dbReference type="ARBA" id="ARBA00022448"/>
    </source>
</evidence>
<dbReference type="RefSeq" id="WP_269927490.1">
    <property type="nucleotide sequence ID" value="NZ_JAMKBJ010000017.1"/>
</dbReference>
<dbReference type="SUPFAM" id="SSF52540">
    <property type="entry name" value="P-loop containing nucleoside triphosphate hydrolases"/>
    <property type="match status" value="1"/>
</dbReference>
<dbReference type="GO" id="GO:0016887">
    <property type="term" value="F:ATP hydrolysis activity"/>
    <property type="evidence" value="ECO:0007669"/>
    <property type="project" value="InterPro"/>
</dbReference>
<feature type="transmembrane region" description="Helical" evidence="9">
    <location>
        <begin position="281"/>
        <end position="301"/>
    </location>
</feature>
<dbReference type="InterPro" id="IPR027417">
    <property type="entry name" value="P-loop_NTPase"/>
</dbReference>
<feature type="transmembrane region" description="Helical" evidence="9">
    <location>
        <begin position="21"/>
        <end position="40"/>
    </location>
</feature>
<dbReference type="PROSITE" id="PS50893">
    <property type="entry name" value="ABC_TRANSPORTER_2"/>
    <property type="match status" value="1"/>
</dbReference>
<dbReference type="Pfam" id="PF00005">
    <property type="entry name" value="ABC_tran"/>
    <property type="match status" value="1"/>
</dbReference>
<feature type="domain" description="ABC transmembrane type-1" evidence="11">
    <location>
        <begin position="21"/>
        <end position="304"/>
    </location>
</feature>
<feature type="domain" description="ABC transporter" evidence="10">
    <location>
        <begin position="337"/>
        <end position="572"/>
    </location>
</feature>
<evidence type="ECO:0000256" key="8">
    <source>
        <dbReference type="ARBA" id="ARBA00023136"/>
    </source>
</evidence>
<keyword evidence="7 9" id="KW-1133">Transmembrane helix</keyword>
<proteinExistence type="predicted"/>
<evidence type="ECO:0000256" key="3">
    <source>
        <dbReference type="ARBA" id="ARBA00022475"/>
    </source>
</evidence>
<comment type="caution">
    <text evidence="12">The sequence shown here is derived from an EMBL/GenBank/DDBJ whole genome shotgun (WGS) entry which is preliminary data.</text>
</comment>
<dbReference type="SUPFAM" id="SSF90123">
    <property type="entry name" value="ABC transporter transmembrane region"/>
    <property type="match status" value="1"/>
</dbReference>
<dbReference type="AlphaFoldDB" id="A0A9X3LIB0"/>
<evidence type="ECO:0000313" key="12">
    <source>
        <dbReference type="EMBL" id="MCZ8538421.1"/>
    </source>
</evidence>
<dbReference type="PROSITE" id="PS50929">
    <property type="entry name" value="ABC_TM1F"/>
    <property type="match status" value="1"/>
</dbReference>
<dbReference type="GO" id="GO:0015421">
    <property type="term" value="F:ABC-type oligopeptide transporter activity"/>
    <property type="evidence" value="ECO:0007669"/>
    <property type="project" value="TreeGrafter"/>
</dbReference>
<keyword evidence="4 9" id="KW-0812">Transmembrane</keyword>
<name>A0A9X3LIB0_9BACL</name>
<keyword evidence="6" id="KW-0067">ATP-binding</keyword>
<dbReference type="Pfam" id="PF00664">
    <property type="entry name" value="ABC_membrane"/>
    <property type="match status" value="1"/>
</dbReference>
<reference evidence="12" key="1">
    <citation type="submission" date="2022-05" db="EMBL/GenBank/DDBJ databases">
        <authorList>
            <person name="Colautti A."/>
            <person name="Iacumin L."/>
        </authorList>
    </citation>
    <scope>NUCLEOTIDE SEQUENCE</scope>
    <source>
        <strain evidence="12">SK 55</strain>
    </source>
</reference>
<dbReference type="CDD" id="cd18541">
    <property type="entry name" value="ABC_6TM_TmrB_like"/>
    <property type="match status" value="1"/>
</dbReference>
<dbReference type="FunFam" id="3.40.50.300:FF:000221">
    <property type="entry name" value="Multidrug ABC transporter ATP-binding protein"/>
    <property type="match status" value="1"/>
</dbReference>
<keyword evidence="3" id="KW-1003">Cell membrane</keyword>
<comment type="subcellular location">
    <subcellularLocation>
        <location evidence="1">Cell membrane</location>
        <topology evidence="1">Multi-pass membrane protein</topology>
    </subcellularLocation>
</comment>
<evidence type="ECO:0000256" key="1">
    <source>
        <dbReference type="ARBA" id="ARBA00004651"/>
    </source>
</evidence>
<evidence type="ECO:0000256" key="4">
    <source>
        <dbReference type="ARBA" id="ARBA00022692"/>
    </source>
</evidence>
<evidence type="ECO:0000256" key="9">
    <source>
        <dbReference type="SAM" id="Phobius"/>
    </source>
</evidence>
<organism evidence="12 13">
    <name type="scientific">Paenisporosarcina quisquiliarum</name>
    <dbReference type="NCBI Taxonomy" id="365346"/>
    <lineage>
        <taxon>Bacteria</taxon>
        <taxon>Bacillati</taxon>
        <taxon>Bacillota</taxon>
        <taxon>Bacilli</taxon>
        <taxon>Bacillales</taxon>
        <taxon>Caryophanaceae</taxon>
        <taxon>Paenisporosarcina</taxon>
    </lineage>
</organism>
<dbReference type="GO" id="GO:0005886">
    <property type="term" value="C:plasma membrane"/>
    <property type="evidence" value="ECO:0007669"/>
    <property type="project" value="UniProtKB-SubCell"/>
</dbReference>
<dbReference type="Gene3D" id="1.20.1560.10">
    <property type="entry name" value="ABC transporter type 1, transmembrane domain"/>
    <property type="match status" value="1"/>
</dbReference>
<dbReference type="SMART" id="SM00382">
    <property type="entry name" value="AAA"/>
    <property type="match status" value="1"/>
</dbReference>
<dbReference type="EMBL" id="JAMKBJ010000017">
    <property type="protein sequence ID" value="MCZ8538421.1"/>
    <property type="molecule type" value="Genomic_DNA"/>
</dbReference>
<keyword evidence="13" id="KW-1185">Reference proteome</keyword>
<keyword evidence="5" id="KW-0547">Nucleotide-binding</keyword>